<dbReference type="GeneID" id="22574554"/>
<dbReference type="VEuPathDB" id="TriTrypDB:LPMP_203430"/>
<reference evidence="2 3" key="1">
    <citation type="journal article" date="2015" name="Sci. Rep.">
        <title>The genome of Leishmania panamensis: insights into genomics of the L. (Viannia) subgenus.</title>
        <authorList>
            <person name="Llanes A."/>
            <person name="Restrepo C.M."/>
            <person name="Vecchio G.D."/>
            <person name="Anguizola F.J."/>
            <person name="Lleonart R."/>
        </authorList>
    </citation>
    <scope>NUCLEOTIDE SEQUENCE [LARGE SCALE GENOMIC DNA]</scope>
    <source>
        <strain evidence="2 3">MHOM/PA/94/PSC-1</strain>
    </source>
</reference>
<feature type="coiled-coil region" evidence="1">
    <location>
        <begin position="64"/>
        <end position="91"/>
    </location>
</feature>
<protein>
    <submittedName>
        <fullName evidence="2">Uncharacterized protein</fullName>
    </submittedName>
</protein>
<gene>
    <name evidence="2" type="ORF">LPMP_203430</name>
</gene>
<evidence type="ECO:0000256" key="1">
    <source>
        <dbReference type="SAM" id="Coils"/>
    </source>
</evidence>
<proteinExistence type="predicted"/>
<dbReference type="PANTHER" id="PTHR38828">
    <property type="match status" value="1"/>
</dbReference>
<dbReference type="InterPro" id="IPR039963">
    <property type="entry name" value="Unchar_22kDa"/>
</dbReference>
<keyword evidence="1" id="KW-0175">Coiled coil</keyword>
<organism evidence="2 3">
    <name type="scientific">Leishmania panamensis</name>
    <dbReference type="NCBI Taxonomy" id="5679"/>
    <lineage>
        <taxon>Eukaryota</taxon>
        <taxon>Discoba</taxon>
        <taxon>Euglenozoa</taxon>
        <taxon>Kinetoplastea</taxon>
        <taxon>Metakinetoplastina</taxon>
        <taxon>Trypanosomatida</taxon>
        <taxon>Trypanosomatidae</taxon>
        <taxon>Leishmaniinae</taxon>
        <taxon>Leishmania</taxon>
        <taxon>Leishmania guyanensis species complex</taxon>
    </lineage>
</organism>
<sequence>MAQDAEAYDMVAPGCIYLTAEQEERLVDRLYTQSLLHKEDTLMKLDARYYPVAASQTISQETLQKSVQRQVDTEMERRQRLRQEMDAMAAAEAMGYANGKVATAARKTLTAEETDASVRRLYDETLVRKKAKMMESERLYAFHPEDIKSAKISKKALQASVNRMSKPKKAEFTIAEVNEIYGL</sequence>
<dbReference type="KEGG" id="lpan:LPMP_203430"/>
<keyword evidence="3" id="KW-1185">Reference proteome</keyword>
<dbReference type="Proteomes" id="UP000063063">
    <property type="component" value="Chromosome 20"/>
</dbReference>
<evidence type="ECO:0000313" key="3">
    <source>
        <dbReference type="Proteomes" id="UP000063063"/>
    </source>
</evidence>
<dbReference type="OrthoDB" id="272459at2759"/>
<dbReference type="AlphaFoldDB" id="A0A088RPF2"/>
<accession>A0A088RPF2</accession>
<dbReference type="PANTHER" id="PTHR38828:SF3">
    <property type="match status" value="1"/>
</dbReference>
<name>A0A088RPF2_LEIPA</name>
<evidence type="ECO:0000313" key="2">
    <source>
        <dbReference type="EMBL" id="AIN97838.1"/>
    </source>
</evidence>
<dbReference type="eggNOG" id="ENOG502SA3E">
    <property type="taxonomic scope" value="Eukaryota"/>
</dbReference>
<dbReference type="VEuPathDB" id="TriTrypDB:LPAL13_200040700"/>
<dbReference type="RefSeq" id="XP_010698545.1">
    <property type="nucleotide sequence ID" value="XM_010700243.1"/>
</dbReference>
<dbReference type="EMBL" id="CP009389">
    <property type="protein sequence ID" value="AIN97838.1"/>
    <property type="molecule type" value="Genomic_DNA"/>
</dbReference>